<dbReference type="InParanoid" id="B3M8W0"/>
<dbReference type="InterPro" id="IPR026095">
    <property type="entry name" value="Myb/SANT-like_DNA-bd_dom_prot"/>
</dbReference>
<protein>
    <recommendedName>
        <fullName evidence="2">Myb/SANT-like DNA-binding domain-containing protein</fullName>
    </recommendedName>
</protein>
<feature type="region of interest" description="Disordered" evidence="1">
    <location>
        <begin position="306"/>
        <end position="367"/>
    </location>
</feature>
<dbReference type="GeneID" id="6506227"/>
<dbReference type="FunCoup" id="B3M8W0">
    <property type="interactions" value="165"/>
</dbReference>
<dbReference type="PANTHER" id="PTHR22666:SF3">
    <property type="entry name" value="MYB_SANT-LIKE DNA-BINDING DOMAIN-CONTAINING PROTEIN 1"/>
    <property type="match status" value="1"/>
</dbReference>
<feature type="domain" description="Myb/SANT-like DNA-binding" evidence="2">
    <location>
        <begin position="164"/>
        <end position="249"/>
    </location>
</feature>
<feature type="compositionally biased region" description="Acidic residues" evidence="1">
    <location>
        <begin position="327"/>
        <end position="355"/>
    </location>
</feature>
<feature type="region of interest" description="Disordered" evidence="1">
    <location>
        <begin position="1"/>
        <end position="115"/>
    </location>
</feature>
<reference evidence="3 4" key="1">
    <citation type="journal article" date="2007" name="Nature">
        <title>Evolution of genes and genomes on the Drosophila phylogeny.</title>
        <authorList>
            <consortium name="Drosophila 12 Genomes Consortium"/>
            <person name="Clark A.G."/>
            <person name="Eisen M.B."/>
            <person name="Smith D.R."/>
            <person name="Bergman C.M."/>
            <person name="Oliver B."/>
            <person name="Markow T.A."/>
            <person name="Kaufman T.C."/>
            <person name="Kellis M."/>
            <person name="Gelbart W."/>
            <person name="Iyer V.N."/>
            <person name="Pollard D.A."/>
            <person name="Sackton T.B."/>
            <person name="Larracuente A.M."/>
            <person name="Singh N.D."/>
            <person name="Abad J.P."/>
            <person name="Abt D.N."/>
            <person name="Adryan B."/>
            <person name="Aguade M."/>
            <person name="Akashi H."/>
            <person name="Anderson W.W."/>
            <person name="Aquadro C.F."/>
            <person name="Ardell D.H."/>
            <person name="Arguello R."/>
            <person name="Artieri C.G."/>
            <person name="Barbash D.A."/>
            <person name="Barker D."/>
            <person name="Barsanti P."/>
            <person name="Batterham P."/>
            <person name="Batzoglou S."/>
            <person name="Begun D."/>
            <person name="Bhutkar A."/>
            <person name="Blanco E."/>
            <person name="Bosak S.A."/>
            <person name="Bradley R.K."/>
            <person name="Brand A.D."/>
            <person name="Brent M.R."/>
            <person name="Brooks A.N."/>
            <person name="Brown R.H."/>
            <person name="Butlin R.K."/>
            <person name="Caggese C."/>
            <person name="Calvi B.R."/>
            <person name="Bernardo de Carvalho A."/>
            <person name="Caspi A."/>
            <person name="Castrezana S."/>
            <person name="Celniker S.E."/>
            <person name="Chang J.L."/>
            <person name="Chapple C."/>
            <person name="Chatterji S."/>
            <person name="Chinwalla A."/>
            <person name="Civetta A."/>
            <person name="Clifton S.W."/>
            <person name="Comeron J.M."/>
            <person name="Costello J.C."/>
            <person name="Coyne J.A."/>
            <person name="Daub J."/>
            <person name="David R.G."/>
            <person name="Delcher A.L."/>
            <person name="Delehaunty K."/>
            <person name="Do C.B."/>
            <person name="Ebling H."/>
            <person name="Edwards K."/>
            <person name="Eickbush T."/>
            <person name="Evans J.D."/>
            <person name="Filipski A."/>
            <person name="Findeiss S."/>
            <person name="Freyhult E."/>
            <person name="Fulton L."/>
            <person name="Fulton R."/>
            <person name="Garcia A.C."/>
            <person name="Gardiner A."/>
            <person name="Garfield D.A."/>
            <person name="Garvin B.E."/>
            <person name="Gibson G."/>
            <person name="Gilbert D."/>
            <person name="Gnerre S."/>
            <person name="Godfrey J."/>
            <person name="Good R."/>
            <person name="Gotea V."/>
            <person name="Gravely B."/>
            <person name="Greenberg A.J."/>
            <person name="Griffiths-Jones S."/>
            <person name="Gross S."/>
            <person name="Guigo R."/>
            <person name="Gustafson E.A."/>
            <person name="Haerty W."/>
            <person name="Hahn M.W."/>
            <person name="Halligan D.L."/>
            <person name="Halpern A.L."/>
            <person name="Halter G.M."/>
            <person name="Han M.V."/>
            <person name="Heger A."/>
            <person name="Hillier L."/>
            <person name="Hinrichs A.S."/>
            <person name="Holmes I."/>
            <person name="Hoskins R.A."/>
            <person name="Hubisz M.J."/>
            <person name="Hultmark D."/>
            <person name="Huntley M.A."/>
            <person name="Jaffe D.B."/>
            <person name="Jagadeeshan S."/>
            <person name="Jeck W.R."/>
            <person name="Johnson J."/>
            <person name="Jones C.D."/>
            <person name="Jordan W.C."/>
            <person name="Karpen G.H."/>
            <person name="Kataoka E."/>
            <person name="Keightley P.D."/>
            <person name="Kheradpour P."/>
            <person name="Kirkness E.F."/>
            <person name="Koerich L.B."/>
            <person name="Kristiansen K."/>
            <person name="Kudrna D."/>
            <person name="Kulathinal R.J."/>
            <person name="Kumar S."/>
            <person name="Kwok R."/>
            <person name="Lander E."/>
            <person name="Langley C.H."/>
            <person name="Lapoint R."/>
            <person name="Lazzaro B.P."/>
            <person name="Lee S.J."/>
            <person name="Levesque L."/>
            <person name="Li R."/>
            <person name="Lin C.F."/>
            <person name="Lin M.F."/>
            <person name="Lindblad-Toh K."/>
            <person name="Llopart A."/>
            <person name="Long M."/>
            <person name="Low L."/>
            <person name="Lozovsky E."/>
            <person name="Lu J."/>
            <person name="Luo M."/>
            <person name="Machado C.A."/>
            <person name="Makalowski W."/>
            <person name="Marzo M."/>
            <person name="Matsuda M."/>
            <person name="Matzkin L."/>
            <person name="McAllister B."/>
            <person name="McBride C.S."/>
            <person name="McKernan B."/>
            <person name="McKernan K."/>
            <person name="Mendez-Lago M."/>
            <person name="Minx P."/>
            <person name="Mollenhauer M.U."/>
            <person name="Montooth K."/>
            <person name="Mount S.M."/>
            <person name="Mu X."/>
            <person name="Myers E."/>
            <person name="Negre B."/>
            <person name="Newfeld S."/>
            <person name="Nielsen R."/>
            <person name="Noor M.A."/>
            <person name="O'Grady P."/>
            <person name="Pachter L."/>
            <person name="Papaceit M."/>
            <person name="Parisi M.J."/>
            <person name="Parisi M."/>
            <person name="Parts L."/>
            <person name="Pedersen J.S."/>
            <person name="Pesole G."/>
            <person name="Phillippy A.M."/>
            <person name="Ponting C.P."/>
            <person name="Pop M."/>
            <person name="Porcelli D."/>
            <person name="Powell J.R."/>
            <person name="Prohaska S."/>
            <person name="Pruitt K."/>
            <person name="Puig M."/>
            <person name="Quesneville H."/>
            <person name="Ram K.R."/>
            <person name="Rand D."/>
            <person name="Rasmussen M.D."/>
            <person name="Reed L.K."/>
            <person name="Reenan R."/>
            <person name="Reily A."/>
            <person name="Remington K.A."/>
            <person name="Rieger T.T."/>
            <person name="Ritchie M.G."/>
            <person name="Robin C."/>
            <person name="Rogers Y.H."/>
            <person name="Rohde C."/>
            <person name="Rozas J."/>
            <person name="Rubenfield M.J."/>
            <person name="Ruiz A."/>
            <person name="Russo S."/>
            <person name="Salzberg S.L."/>
            <person name="Sanchez-Gracia A."/>
            <person name="Saranga D.J."/>
            <person name="Sato H."/>
            <person name="Schaeffer S.W."/>
            <person name="Schatz M.C."/>
            <person name="Schlenke T."/>
            <person name="Schwartz R."/>
            <person name="Segarra C."/>
            <person name="Singh R.S."/>
            <person name="Sirot L."/>
            <person name="Sirota M."/>
            <person name="Sisneros N.B."/>
            <person name="Smith C.D."/>
            <person name="Smith T.F."/>
            <person name="Spieth J."/>
            <person name="Stage D.E."/>
            <person name="Stark A."/>
            <person name="Stephan W."/>
            <person name="Strausberg R.L."/>
            <person name="Strempel S."/>
            <person name="Sturgill D."/>
            <person name="Sutton G."/>
            <person name="Sutton G.G."/>
            <person name="Tao W."/>
            <person name="Teichmann S."/>
            <person name="Tobari Y.N."/>
            <person name="Tomimura Y."/>
            <person name="Tsolas J.M."/>
            <person name="Valente V.L."/>
            <person name="Venter E."/>
            <person name="Venter J.C."/>
            <person name="Vicario S."/>
            <person name="Vieira F.G."/>
            <person name="Vilella A.J."/>
            <person name="Villasante A."/>
            <person name="Walenz B."/>
            <person name="Wang J."/>
            <person name="Wasserman M."/>
            <person name="Watts T."/>
            <person name="Wilson D."/>
            <person name="Wilson R.K."/>
            <person name="Wing R.A."/>
            <person name="Wolfner M.F."/>
            <person name="Wong A."/>
            <person name="Wong G.K."/>
            <person name="Wu C.I."/>
            <person name="Wu G."/>
            <person name="Yamamoto D."/>
            <person name="Yang H.P."/>
            <person name="Yang S.P."/>
            <person name="Yorke J.A."/>
            <person name="Yoshida K."/>
            <person name="Zdobnov E."/>
            <person name="Zhang P."/>
            <person name="Zhang Y."/>
            <person name="Zimin A.V."/>
            <person name="Baldwin J."/>
            <person name="Abdouelleil A."/>
            <person name="Abdulkadir J."/>
            <person name="Abebe A."/>
            <person name="Abera B."/>
            <person name="Abreu J."/>
            <person name="Acer S.C."/>
            <person name="Aftuck L."/>
            <person name="Alexander A."/>
            <person name="An P."/>
            <person name="Anderson E."/>
            <person name="Anderson S."/>
            <person name="Arachi H."/>
            <person name="Azer M."/>
            <person name="Bachantsang P."/>
            <person name="Barry A."/>
            <person name="Bayul T."/>
            <person name="Berlin A."/>
            <person name="Bessette D."/>
            <person name="Bloom T."/>
            <person name="Blye J."/>
            <person name="Boguslavskiy L."/>
            <person name="Bonnet C."/>
            <person name="Boukhgalter B."/>
            <person name="Bourzgui I."/>
            <person name="Brown A."/>
            <person name="Cahill P."/>
            <person name="Channer S."/>
            <person name="Cheshatsang Y."/>
            <person name="Chuda L."/>
            <person name="Citroen M."/>
            <person name="Collymore A."/>
            <person name="Cooke P."/>
            <person name="Costello M."/>
            <person name="D'Aco K."/>
            <person name="Daza R."/>
            <person name="De Haan G."/>
            <person name="DeGray S."/>
            <person name="DeMaso C."/>
            <person name="Dhargay N."/>
            <person name="Dooley K."/>
            <person name="Dooley E."/>
            <person name="Doricent M."/>
            <person name="Dorje P."/>
            <person name="Dorjee K."/>
            <person name="Dupes A."/>
            <person name="Elong R."/>
            <person name="Falk J."/>
            <person name="Farina A."/>
            <person name="Faro S."/>
            <person name="Ferguson D."/>
            <person name="Fisher S."/>
            <person name="Foley C.D."/>
            <person name="Franke A."/>
            <person name="Friedrich D."/>
            <person name="Gadbois L."/>
            <person name="Gearin G."/>
            <person name="Gearin C.R."/>
            <person name="Giannoukos G."/>
            <person name="Goode T."/>
            <person name="Graham J."/>
            <person name="Grandbois E."/>
            <person name="Grewal S."/>
            <person name="Gyaltsen K."/>
            <person name="Hafez N."/>
            <person name="Hagos B."/>
            <person name="Hall J."/>
            <person name="Henson C."/>
            <person name="Hollinger A."/>
            <person name="Honan T."/>
            <person name="Huard M.D."/>
            <person name="Hughes L."/>
            <person name="Hurhula B."/>
            <person name="Husby M.E."/>
            <person name="Kamat A."/>
            <person name="Kanga B."/>
            <person name="Kashin S."/>
            <person name="Khazanovich D."/>
            <person name="Kisner P."/>
            <person name="Lance K."/>
            <person name="Lara M."/>
            <person name="Lee W."/>
            <person name="Lennon N."/>
            <person name="Letendre F."/>
            <person name="LeVine R."/>
            <person name="Lipovsky A."/>
            <person name="Liu X."/>
            <person name="Liu J."/>
            <person name="Liu S."/>
            <person name="Lokyitsang T."/>
            <person name="Lokyitsang Y."/>
            <person name="Lubonja R."/>
            <person name="Lui A."/>
            <person name="MacDonald P."/>
            <person name="Magnisalis V."/>
            <person name="Maru K."/>
            <person name="Matthews C."/>
            <person name="McCusker W."/>
            <person name="McDonough S."/>
            <person name="Mehta T."/>
            <person name="Meldrim J."/>
            <person name="Meneus L."/>
            <person name="Mihai O."/>
            <person name="Mihalev A."/>
            <person name="Mihova T."/>
            <person name="Mittelman R."/>
            <person name="Mlenga V."/>
            <person name="Montmayeur A."/>
            <person name="Mulrain L."/>
            <person name="Navidi A."/>
            <person name="Naylor J."/>
            <person name="Negash T."/>
            <person name="Nguyen T."/>
            <person name="Nguyen N."/>
            <person name="Nicol R."/>
            <person name="Norbu C."/>
            <person name="Norbu N."/>
            <person name="Novod N."/>
            <person name="O'Neill B."/>
            <person name="Osman S."/>
            <person name="Markiewicz E."/>
            <person name="Oyono O.L."/>
            <person name="Patti C."/>
            <person name="Phunkhang P."/>
            <person name="Pierre F."/>
            <person name="Priest M."/>
            <person name="Raghuraman S."/>
            <person name="Rege F."/>
            <person name="Reyes R."/>
            <person name="Rise C."/>
            <person name="Rogov P."/>
            <person name="Ross K."/>
            <person name="Ryan E."/>
            <person name="Settipalli S."/>
            <person name="Shea T."/>
            <person name="Sherpa N."/>
            <person name="Shi L."/>
            <person name="Shih D."/>
            <person name="Sparrow T."/>
            <person name="Spaulding J."/>
            <person name="Stalker J."/>
            <person name="Stange-Thomann N."/>
            <person name="Stavropoulos S."/>
            <person name="Stone C."/>
            <person name="Strader C."/>
            <person name="Tesfaye S."/>
            <person name="Thomson T."/>
            <person name="Thoulutsang Y."/>
            <person name="Thoulutsang D."/>
            <person name="Topham K."/>
            <person name="Topping I."/>
            <person name="Tsamla T."/>
            <person name="Vassiliev H."/>
            <person name="Vo A."/>
            <person name="Wangchuk T."/>
            <person name="Wangdi T."/>
            <person name="Weiand M."/>
            <person name="Wilkinson J."/>
            <person name="Wilson A."/>
            <person name="Yadav S."/>
            <person name="Young G."/>
            <person name="Yu Q."/>
            <person name="Zembek L."/>
            <person name="Zhong D."/>
            <person name="Zimmer A."/>
            <person name="Zwirko Z."/>
            <person name="Jaffe D.B."/>
            <person name="Alvarez P."/>
            <person name="Brockman W."/>
            <person name="Butler J."/>
            <person name="Chin C."/>
            <person name="Gnerre S."/>
            <person name="Grabherr M."/>
            <person name="Kleber M."/>
            <person name="Mauceli E."/>
            <person name="MacCallum I."/>
        </authorList>
    </citation>
    <scope>NUCLEOTIDE SEQUENCE [LARGE SCALE GENOMIC DNA]</scope>
    <source>
        <strain evidence="4">Tucson 14024-0371.13</strain>
    </source>
</reference>
<organism evidence="3 4">
    <name type="scientific">Drosophila ananassae</name>
    <name type="common">Fruit fly</name>
    <dbReference type="NCBI Taxonomy" id="7217"/>
    <lineage>
        <taxon>Eukaryota</taxon>
        <taxon>Metazoa</taxon>
        <taxon>Ecdysozoa</taxon>
        <taxon>Arthropoda</taxon>
        <taxon>Hexapoda</taxon>
        <taxon>Insecta</taxon>
        <taxon>Pterygota</taxon>
        <taxon>Neoptera</taxon>
        <taxon>Endopterygota</taxon>
        <taxon>Diptera</taxon>
        <taxon>Brachycera</taxon>
        <taxon>Muscomorpha</taxon>
        <taxon>Ephydroidea</taxon>
        <taxon>Drosophilidae</taxon>
        <taxon>Drosophila</taxon>
        <taxon>Sophophora</taxon>
    </lineage>
</organism>
<evidence type="ECO:0000259" key="2">
    <source>
        <dbReference type="Pfam" id="PF13837"/>
    </source>
</evidence>
<dbReference type="PhylomeDB" id="B3M8W0"/>
<dbReference type="OrthoDB" id="691673at2759"/>
<dbReference type="EMBL" id="CH902618">
    <property type="protein sequence ID" value="EDV41111.1"/>
    <property type="molecule type" value="Genomic_DNA"/>
</dbReference>
<sequence length="418" mass="48196">MRSRTTGGSAGSQAASHIGSKAPTRLSAAQSRNSGASAPPKEGGVRQRTFPPKNDYEKFYENVFLGDESDPESHETSNSQQSGPSRKRPFHTVASDEASRPKVGRPRKIPTLVEPYPEQPKDACIRQINGDPLPVKREFVHQATTYARCRTDTLGHQLYTKTERHVWKKEAIQMFLQLWAQHIKDLRGTTKNCVVYREMEKQMTEFGPSHFEIKTKMDNMSRKYRLEAEKVRETGQPSNWEYFHRIQSLLIGTKSVDVFEEIMFENKVPTNLSPELESDDEMDLDSIKEEVDVDQSVNEAHNFNDAHESSLERSLQNSPEPSPELQEPADEDEEEEEEQEQEAALDLEDQYEDDLPERRPEKDFARSHAMKYRSNRLLQIEEEKLAIEREKLQVMKDALKELASFHKDLMGLFKQKRT</sequence>
<accession>B3M8W0</accession>
<dbReference type="KEGG" id="dan:6506227"/>
<gene>
    <name evidence="3" type="primary">Dana\GF23586</name>
    <name evidence="3" type="synonym">dana_GLEANR_8375</name>
    <name evidence="3" type="ORF">GF23586</name>
</gene>
<dbReference type="Proteomes" id="UP000007801">
    <property type="component" value="Unassembled WGS sequence"/>
</dbReference>
<feature type="compositionally biased region" description="Polar residues" evidence="1">
    <location>
        <begin position="27"/>
        <end position="36"/>
    </location>
</feature>
<dbReference type="STRING" id="7217.B3M8W0"/>
<feature type="compositionally biased region" description="Basic and acidic residues" evidence="1">
    <location>
        <begin position="356"/>
        <end position="366"/>
    </location>
</feature>
<name>B3M8W0_DROAN</name>
<dbReference type="GO" id="GO:0016604">
    <property type="term" value="C:nuclear body"/>
    <property type="evidence" value="ECO:0007669"/>
    <property type="project" value="TreeGrafter"/>
</dbReference>
<dbReference type="GO" id="GO:0045893">
    <property type="term" value="P:positive regulation of DNA-templated transcription"/>
    <property type="evidence" value="ECO:0007669"/>
    <property type="project" value="TreeGrafter"/>
</dbReference>
<dbReference type="OMA" id="GVPSKWE"/>
<evidence type="ECO:0000256" key="1">
    <source>
        <dbReference type="SAM" id="MobiDB-lite"/>
    </source>
</evidence>
<dbReference type="HOGENOM" id="CLU_054457_0_0_1"/>
<feature type="compositionally biased region" description="Polar residues" evidence="1">
    <location>
        <begin position="1"/>
        <end position="15"/>
    </location>
</feature>
<evidence type="ECO:0000313" key="4">
    <source>
        <dbReference type="Proteomes" id="UP000007801"/>
    </source>
</evidence>
<dbReference type="eggNOG" id="ENOG502T94E">
    <property type="taxonomic scope" value="Eukaryota"/>
</dbReference>
<dbReference type="AlphaFoldDB" id="B3M8W0"/>
<evidence type="ECO:0000313" key="3">
    <source>
        <dbReference type="EMBL" id="EDV41111.1"/>
    </source>
</evidence>
<proteinExistence type="predicted"/>
<dbReference type="PANTHER" id="PTHR22666">
    <property type="entry name" value="MYB_SANT-LIKE DNA-BINDING DOMAIN-CONTAINING PROTEIN 1"/>
    <property type="match status" value="1"/>
</dbReference>
<keyword evidence="4" id="KW-1185">Reference proteome</keyword>
<dbReference type="Pfam" id="PF13837">
    <property type="entry name" value="Myb_DNA-bind_4"/>
    <property type="match status" value="1"/>
</dbReference>
<dbReference type="InterPro" id="IPR044822">
    <property type="entry name" value="Myb_DNA-bind_4"/>
</dbReference>